<dbReference type="PANTHER" id="PTHR47332">
    <property type="entry name" value="SET DOMAIN-CONTAINING PROTEIN 5"/>
    <property type="match status" value="1"/>
</dbReference>
<dbReference type="OrthoDB" id="265717at2759"/>
<dbReference type="Pfam" id="PF00856">
    <property type="entry name" value="SET"/>
    <property type="match status" value="1"/>
</dbReference>
<evidence type="ECO:0000313" key="4">
    <source>
        <dbReference type="Proteomes" id="UP000235371"/>
    </source>
</evidence>
<dbReference type="SMART" id="SM00317">
    <property type="entry name" value="SET"/>
    <property type="match status" value="1"/>
</dbReference>
<evidence type="ECO:0000256" key="1">
    <source>
        <dbReference type="SAM" id="SignalP"/>
    </source>
</evidence>
<dbReference type="Gene3D" id="2.170.270.10">
    <property type="entry name" value="SET domain"/>
    <property type="match status" value="1"/>
</dbReference>
<dbReference type="RefSeq" id="XP_024736635.1">
    <property type="nucleotide sequence ID" value="XM_024876975.1"/>
</dbReference>
<evidence type="ECO:0000259" key="2">
    <source>
        <dbReference type="PROSITE" id="PS50280"/>
    </source>
</evidence>
<feature type="chain" id="PRO_5014342287" evidence="1">
    <location>
        <begin position="19"/>
        <end position="427"/>
    </location>
</feature>
<dbReference type="PROSITE" id="PS50280">
    <property type="entry name" value="SET"/>
    <property type="match status" value="1"/>
</dbReference>
<dbReference type="AlphaFoldDB" id="A0A2J6T9P0"/>
<dbReference type="STRING" id="1095630.A0A2J6T9P0"/>
<accession>A0A2J6T9P0</accession>
<feature type="domain" description="SET" evidence="2">
    <location>
        <begin position="139"/>
        <end position="283"/>
    </location>
</feature>
<protein>
    <submittedName>
        <fullName evidence="3">SET domain-containing protein</fullName>
    </submittedName>
</protein>
<dbReference type="Gene3D" id="1.25.40.10">
    <property type="entry name" value="Tetratricopeptide repeat domain"/>
    <property type="match status" value="1"/>
</dbReference>
<dbReference type="CDD" id="cd20071">
    <property type="entry name" value="SET_SMYD"/>
    <property type="match status" value="1"/>
</dbReference>
<evidence type="ECO:0000313" key="3">
    <source>
        <dbReference type="EMBL" id="PMD59731.1"/>
    </source>
</evidence>
<dbReference type="InterPro" id="IPR001214">
    <property type="entry name" value="SET_dom"/>
</dbReference>
<sequence>MYLLLVATSLSLLRLVRAAQHPLYFDFQEDVCSVTEQSFFPTLRVPRIEEEHKHSGSCSHHEPAQAQVPESPYAPWTHKKQCLEDDENYQEYCVYTNANFANSRGISFFTTRSITKQVESLPAFVRQGVHEKTNKFDDPPWEVRNVPGRGNGLFATRTLHRGDEIIAATPVGVYHQDAFIPDRPIGYEYLRKTFDQLPNTTREIILRTAANNQGDPIMERINTNAFLGEFEGAPHFLFYPETALMNHDCRPNSMHYHDPSTLIHATYASRTISPGEEITITYINILQTHAERQFHLKNVWGFDCTCSLCSSNPGEISTSDSRIREILQMQTHLGDWNPNSLGTPRMARQLLALYEAEEVHAAMGKGHVFAALAYNAVGDTYKAKKHAKSAIEAGVVSSGEENVDLRDMTTLKENPEGHWSFMARVPK</sequence>
<organism evidence="3 4">
    <name type="scientific">Hyaloscypha bicolor E</name>
    <dbReference type="NCBI Taxonomy" id="1095630"/>
    <lineage>
        <taxon>Eukaryota</taxon>
        <taxon>Fungi</taxon>
        <taxon>Dikarya</taxon>
        <taxon>Ascomycota</taxon>
        <taxon>Pezizomycotina</taxon>
        <taxon>Leotiomycetes</taxon>
        <taxon>Helotiales</taxon>
        <taxon>Hyaloscyphaceae</taxon>
        <taxon>Hyaloscypha</taxon>
        <taxon>Hyaloscypha bicolor</taxon>
    </lineage>
</organism>
<dbReference type="GeneID" id="36585052"/>
<feature type="signal peptide" evidence="1">
    <location>
        <begin position="1"/>
        <end position="18"/>
    </location>
</feature>
<dbReference type="InterPro" id="IPR011990">
    <property type="entry name" value="TPR-like_helical_dom_sf"/>
</dbReference>
<dbReference type="InterPro" id="IPR046341">
    <property type="entry name" value="SET_dom_sf"/>
</dbReference>
<dbReference type="InParanoid" id="A0A2J6T9P0"/>
<reference evidence="3 4" key="1">
    <citation type="submission" date="2016-04" db="EMBL/GenBank/DDBJ databases">
        <title>A degradative enzymes factory behind the ericoid mycorrhizal symbiosis.</title>
        <authorList>
            <consortium name="DOE Joint Genome Institute"/>
            <person name="Martino E."/>
            <person name="Morin E."/>
            <person name="Grelet G."/>
            <person name="Kuo A."/>
            <person name="Kohler A."/>
            <person name="Daghino S."/>
            <person name="Barry K."/>
            <person name="Choi C."/>
            <person name="Cichocki N."/>
            <person name="Clum A."/>
            <person name="Copeland A."/>
            <person name="Hainaut M."/>
            <person name="Haridas S."/>
            <person name="Labutti K."/>
            <person name="Lindquist E."/>
            <person name="Lipzen A."/>
            <person name="Khouja H.-R."/>
            <person name="Murat C."/>
            <person name="Ohm R."/>
            <person name="Olson A."/>
            <person name="Spatafora J."/>
            <person name="Veneault-Fourrey C."/>
            <person name="Henrissat B."/>
            <person name="Grigoriev I."/>
            <person name="Martin F."/>
            <person name="Perotto S."/>
        </authorList>
    </citation>
    <scope>NUCLEOTIDE SEQUENCE [LARGE SCALE GENOMIC DNA]</scope>
    <source>
        <strain evidence="3 4">E</strain>
    </source>
</reference>
<name>A0A2J6T9P0_9HELO</name>
<gene>
    <name evidence="3" type="ORF">K444DRAFT_562118</name>
</gene>
<keyword evidence="4" id="KW-1185">Reference proteome</keyword>
<keyword evidence="1" id="KW-0732">Signal</keyword>
<proteinExistence type="predicted"/>
<dbReference type="EMBL" id="KZ613813">
    <property type="protein sequence ID" value="PMD59731.1"/>
    <property type="molecule type" value="Genomic_DNA"/>
</dbReference>
<dbReference type="PANTHER" id="PTHR47332:SF6">
    <property type="entry name" value="SET DOMAIN-CONTAINING PROTEIN"/>
    <property type="match status" value="1"/>
</dbReference>
<dbReference type="Proteomes" id="UP000235371">
    <property type="component" value="Unassembled WGS sequence"/>
</dbReference>
<dbReference type="SUPFAM" id="SSF82199">
    <property type="entry name" value="SET domain"/>
    <property type="match status" value="1"/>
</dbReference>
<dbReference type="InterPro" id="IPR053185">
    <property type="entry name" value="SET_domain_protein"/>
</dbReference>